<evidence type="ECO:0000256" key="8">
    <source>
        <dbReference type="PIRNR" id="PIRNR006256"/>
    </source>
</evidence>
<dbReference type="InterPro" id="IPR001792">
    <property type="entry name" value="Acylphosphatase-like_dom"/>
</dbReference>
<dbReference type="Pfam" id="PF01300">
    <property type="entry name" value="Sua5_yciO_yrdC"/>
    <property type="match status" value="1"/>
</dbReference>
<keyword evidence="5" id="KW-0863">Zinc-finger</keyword>
<dbReference type="Gene3D" id="3.30.420.360">
    <property type="match status" value="1"/>
</dbReference>
<protein>
    <recommendedName>
        <fullName evidence="8">Carbamoyltransferase</fullName>
        <ecNumber evidence="8">6.2.-.-</ecNumber>
    </recommendedName>
</protein>
<dbReference type="SUPFAM" id="SSF54975">
    <property type="entry name" value="Acylphosphatase/BLUF domain-like"/>
    <property type="match status" value="1"/>
</dbReference>
<name>A0A653EWE2_MYCKA</name>
<dbReference type="GO" id="GO:0016743">
    <property type="term" value="F:carboxyl- or carbamoyltransferase activity"/>
    <property type="evidence" value="ECO:0007669"/>
    <property type="project" value="UniProtKB-UniRule"/>
</dbReference>
<proteinExistence type="inferred from homology"/>
<dbReference type="GO" id="GO:0008270">
    <property type="term" value="F:zinc ion binding"/>
    <property type="evidence" value="ECO:0007669"/>
    <property type="project" value="UniProtKB-KW"/>
</dbReference>
<dbReference type="InterPro" id="IPR004421">
    <property type="entry name" value="Carbamoyltransferase_HypF"/>
</dbReference>
<keyword evidence="12" id="KW-0808">Transferase</keyword>
<dbReference type="PROSITE" id="PS51160">
    <property type="entry name" value="ACYLPHOSPHATASE_3"/>
    <property type="match status" value="1"/>
</dbReference>
<dbReference type="Gene3D" id="3.90.870.50">
    <property type="match status" value="1"/>
</dbReference>
<comment type="catalytic activity">
    <reaction evidence="9">
        <text>an acyl phosphate + H2O = a carboxylate + phosphate + H(+)</text>
        <dbReference type="Rhea" id="RHEA:14965"/>
        <dbReference type="ChEBI" id="CHEBI:15377"/>
        <dbReference type="ChEBI" id="CHEBI:15378"/>
        <dbReference type="ChEBI" id="CHEBI:29067"/>
        <dbReference type="ChEBI" id="CHEBI:43474"/>
        <dbReference type="ChEBI" id="CHEBI:59918"/>
        <dbReference type="EC" id="3.6.1.7"/>
    </reaction>
</comment>
<dbReference type="InterPro" id="IPR055128">
    <property type="entry name" value="HypF_C_2"/>
</dbReference>
<feature type="active site" evidence="9">
    <location>
        <position position="37"/>
    </location>
</feature>
<dbReference type="EMBL" id="LR589316">
    <property type="protein sequence ID" value="VTP01865.1"/>
    <property type="molecule type" value="Genomic_DNA"/>
</dbReference>
<evidence type="ECO:0000256" key="2">
    <source>
        <dbReference type="ARBA" id="ARBA00008097"/>
    </source>
</evidence>
<feature type="active site" evidence="9">
    <location>
        <position position="55"/>
    </location>
</feature>
<evidence type="ECO:0000256" key="1">
    <source>
        <dbReference type="ARBA" id="ARBA00004711"/>
    </source>
</evidence>
<dbReference type="NCBIfam" id="TIGR00143">
    <property type="entry name" value="hypF"/>
    <property type="match status" value="1"/>
</dbReference>
<reference evidence="12" key="1">
    <citation type="submission" date="2019-05" db="EMBL/GenBank/DDBJ databases">
        <authorList>
            <person name="Naeem R."/>
            <person name="Antony C."/>
            <person name="Guan Q."/>
        </authorList>
    </citation>
    <scope>NUCLEOTIDE SEQUENCE</scope>
    <source>
        <strain evidence="12">3</strain>
    </source>
</reference>
<dbReference type="PROSITE" id="PS00150">
    <property type="entry name" value="ACYLPHOSPHATASE_1"/>
    <property type="match status" value="1"/>
</dbReference>
<dbReference type="AlphaFoldDB" id="A0A653EWE2"/>
<dbReference type="UniPathway" id="UPA00335"/>
<dbReference type="InterPro" id="IPR036046">
    <property type="entry name" value="Acylphosphatase-like_dom_sf"/>
</dbReference>
<dbReference type="Gene3D" id="3.30.420.40">
    <property type="match status" value="1"/>
</dbReference>
<comment type="pathway">
    <text evidence="1">Protein modification; [NiFe] hydrogenase maturation.</text>
</comment>
<dbReference type="InterPro" id="IPR051060">
    <property type="entry name" value="Carbamoyltrans_HypF-like"/>
</dbReference>
<dbReference type="Gene3D" id="3.30.110.120">
    <property type="match status" value="1"/>
</dbReference>
<dbReference type="GO" id="GO:0003998">
    <property type="term" value="F:acylphosphatase activity"/>
    <property type="evidence" value="ECO:0007669"/>
    <property type="project" value="UniProtKB-EC"/>
</dbReference>
<dbReference type="InterPro" id="IPR041440">
    <property type="entry name" value="HypF_C"/>
</dbReference>
<keyword evidence="3" id="KW-0436">Ligase</keyword>
<evidence type="ECO:0000313" key="12">
    <source>
        <dbReference type="EMBL" id="VTP01865.1"/>
    </source>
</evidence>
<dbReference type="Pfam" id="PF07503">
    <property type="entry name" value="zf-HYPF"/>
    <property type="match status" value="2"/>
</dbReference>
<dbReference type="GO" id="GO:0051604">
    <property type="term" value="P:protein maturation"/>
    <property type="evidence" value="ECO:0007669"/>
    <property type="project" value="TreeGrafter"/>
</dbReference>
<keyword evidence="6" id="KW-0862">Zinc</keyword>
<dbReference type="Pfam" id="PF22521">
    <property type="entry name" value="HypF_C_2"/>
    <property type="match status" value="1"/>
</dbReference>
<dbReference type="InterPro" id="IPR017945">
    <property type="entry name" value="DHBP_synth_RibB-like_a/b_dom"/>
</dbReference>
<evidence type="ECO:0000259" key="11">
    <source>
        <dbReference type="PROSITE" id="PS51163"/>
    </source>
</evidence>
<accession>A0A653EWE2</accession>
<keyword evidence="4" id="KW-0479">Metal-binding</keyword>
<evidence type="ECO:0000259" key="10">
    <source>
        <dbReference type="PROSITE" id="PS51160"/>
    </source>
</evidence>
<dbReference type="EC" id="6.2.-.-" evidence="8"/>
<sequence length="790" mass="84274">MAIAAGFDMTDTPLLLRSDDLRRRITVTGVVQGVGFRPFVHVLATELGLAGFVGNDSRAVFVEVQGGRVQLDEFARRLRAEAPPLARISSVSVTEIATETSTSGFRIVASQTVGGARTPIPPDVAVCDDCVTELFDPRDRRYRHPFITCTNCGPRFTVIRTLPYDRPGTTMAGFAMCERCAAEYHESSDRRFHAQPIACPDCGPSLWFRSAAGWVRGSDAALAATQRALAAGAVVAIKGIGGYHLACAVDDDAVVRSLRSRKARGAKPFAMLVRDLDVARRYAYVDDTEATVLSGPARPIVLLRRRDTAAVADSVAPGSPLLGLMLPYSPIHHLLLAPVPGGRGPVPDALVLTSANRSDEPICFTDADAARRLSPLCDAVLDHDRPIHVPCDDSVVRVVSEGGSGRELPIRRSRGYAPLPVELGYDGPAVLAVGGELKNTFCLTDGSRAYLSAHIGDMGSWETLRAFERAVRQLSEIRCAPKRLAADLHPGYHTRGWAERHAGDRPLDVVQHHHAHVVSLLAEHGRLGEPVVGVSFDGTGYGCDATIWGGEILVLGRDSHRFARAGHLLPVPLPGGDAAVRNPWRMALSQLWLAHIDWTPDLAPVTAATPDELRLIRSQLESGAGCVPCSSMGRLFDAVASILGVRHRIDYEGQAAIELEVLAESAGGRAGPSLPLTVRADGVIDPATMVQTLVSALRAGTPPALLAACFHRAVADAVARVVAQVAGSVRLVGLTGGVFQNVLLLRACRERLLRLGFEVLTHRTVPPNDGGLALGQAVISMLTGAEAAEQ</sequence>
<comment type="catalytic activity">
    <reaction evidence="7">
        <text>C-terminal L-cysteinyl-[HypE protein] + carbamoyl phosphate + ATP + H2O = C-terminal S-carboxamide-L-cysteinyl-[HypE protein] + AMP + phosphate + diphosphate + H(+)</text>
        <dbReference type="Rhea" id="RHEA:55636"/>
        <dbReference type="Rhea" id="RHEA-COMP:14247"/>
        <dbReference type="Rhea" id="RHEA-COMP:14392"/>
        <dbReference type="ChEBI" id="CHEBI:15377"/>
        <dbReference type="ChEBI" id="CHEBI:15378"/>
        <dbReference type="ChEBI" id="CHEBI:30616"/>
        <dbReference type="ChEBI" id="CHEBI:33019"/>
        <dbReference type="ChEBI" id="CHEBI:43474"/>
        <dbReference type="ChEBI" id="CHEBI:58228"/>
        <dbReference type="ChEBI" id="CHEBI:76913"/>
        <dbReference type="ChEBI" id="CHEBI:139126"/>
        <dbReference type="ChEBI" id="CHEBI:456215"/>
    </reaction>
</comment>
<dbReference type="PANTHER" id="PTHR42959">
    <property type="entry name" value="CARBAMOYLTRANSFERASE"/>
    <property type="match status" value="1"/>
</dbReference>
<comment type="similarity">
    <text evidence="2 8">Belongs to the carbamoyltransferase HypF family.</text>
</comment>
<dbReference type="Pfam" id="PF17788">
    <property type="entry name" value="HypF_C"/>
    <property type="match status" value="1"/>
</dbReference>
<evidence type="ECO:0000256" key="9">
    <source>
        <dbReference type="PROSITE-ProRule" id="PRU00520"/>
    </source>
</evidence>
<dbReference type="Pfam" id="PF00708">
    <property type="entry name" value="Acylphosphatase"/>
    <property type="match status" value="1"/>
</dbReference>
<keyword evidence="9" id="KW-0378">Hydrolase</keyword>
<evidence type="ECO:0000256" key="4">
    <source>
        <dbReference type="ARBA" id="ARBA00022723"/>
    </source>
</evidence>
<dbReference type="PANTHER" id="PTHR42959:SF1">
    <property type="entry name" value="CARBAMOYLTRANSFERASE HYPF"/>
    <property type="match status" value="1"/>
</dbReference>
<dbReference type="PROSITE" id="PS51163">
    <property type="entry name" value="YRDC"/>
    <property type="match status" value="1"/>
</dbReference>
<organism evidence="12">
    <name type="scientific">Mycobacterium kansasii</name>
    <dbReference type="NCBI Taxonomy" id="1768"/>
    <lineage>
        <taxon>Bacteria</taxon>
        <taxon>Bacillati</taxon>
        <taxon>Actinomycetota</taxon>
        <taxon>Actinomycetes</taxon>
        <taxon>Mycobacteriales</taxon>
        <taxon>Mycobacteriaceae</taxon>
        <taxon>Mycobacterium</taxon>
    </lineage>
</organism>
<dbReference type="SUPFAM" id="SSF55821">
    <property type="entry name" value="YrdC/RibB"/>
    <property type="match status" value="1"/>
</dbReference>
<feature type="domain" description="Acylphosphatase-like" evidence="10">
    <location>
        <begin position="22"/>
        <end position="109"/>
    </location>
</feature>
<evidence type="ECO:0000256" key="5">
    <source>
        <dbReference type="ARBA" id="ARBA00022771"/>
    </source>
</evidence>
<evidence type="ECO:0000256" key="6">
    <source>
        <dbReference type="ARBA" id="ARBA00022833"/>
    </source>
</evidence>
<dbReference type="InterPro" id="IPR017968">
    <property type="entry name" value="Acylphosphatase_CS"/>
</dbReference>
<dbReference type="InterPro" id="IPR011125">
    <property type="entry name" value="Znf_HypF"/>
</dbReference>
<dbReference type="InterPro" id="IPR006070">
    <property type="entry name" value="Sua5-like_dom"/>
</dbReference>
<dbReference type="PIRSF" id="PIRSF006256">
    <property type="entry name" value="CMPcnvr_hdrg_mat"/>
    <property type="match status" value="1"/>
</dbReference>
<evidence type="ECO:0000256" key="7">
    <source>
        <dbReference type="ARBA" id="ARBA00048220"/>
    </source>
</evidence>
<dbReference type="GO" id="GO:0003725">
    <property type="term" value="F:double-stranded RNA binding"/>
    <property type="evidence" value="ECO:0007669"/>
    <property type="project" value="InterPro"/>
</dbReference>
<dbReference type="GO" id="GO:0016874">
    <property type="term" value="F:ligase activity"/>
    <property type="evidence" value="ECO:0007669"/>
    <property type="project" value="UniProtKB-UniRule"/>
</dbReference>
<feature type="domain" description="YrdC-like" evidence="11">
    <location>
        <begin position="219"/>
        <end position="415"/>
    </location>
</feature>
<gene>
    <name evidence="12" type="primary">hypF</name>
    <name evidence="12" type="ORF">BIN_B_03156</name>
</gene>
<evidence type="ECO:0000256" key="3">
    <source>
        <dbReference type="ARBA" id="ARBA00022598"/>
    </source>
</evidence>